<organism evidence="1 2">
    <name type="scientific">Agrococcus baldri</name>
    <dbReference type="NCBI Taxonomy" id="153730"/>
    <lineage>
        <taxon>Bacteria</taxon>
        <taxon>Bacillati</taxon>
        <taxon>Actinomycetota</taxon>
        <taxon>Actinomycetes</taxon>
        <taxon>Micrococcales</taxon>
        <taxon>Microbacteriaceae</taxon>
        <taxon>Agrococcus</taxon>
    </lineage>
</organism>
<evidence type="ECO:0000313" key="2">
    <source>
        <dbReference type="Proteomes" id="UP000321749"/>
    </source>
</evidence>
<dbReference type="RefSeq" id="WP_186808071.1">
    <property type="nucleotide sequence ID" value="NZ_BJUU01000002.1"/>
</dbReference>
<dbReference type="Proteomes" id="UP000321749">
    <property type="component" value="Unassembled WGS sequence"/>
</dbReference>
<evidence type="ECO:0000313" key="1">
    <source>
        <dbReference type="EMBL" id="GEK79031.1"/>
    </source>
</evidence>
<gene>
    <name evidence="1" type="ORF">ABA31_03820</name>
</gene>
<accession>A0AA87REC0</accession>
<proteinExistence type="predicted"/>
<keyword evidence="2" id="KW-1185">Reference proteome</keyword>
<name>A0AA87REC0_9MICO</name>
<dbReference type="AlphaFoldDB" id="A0AA87REC0"/>
<sequence>MGRTSRIAHRAAAALELIAERRNRTRLERDDSQRYYDRIRTEVTMQRGLI</sequence>
<protein>
    <submittedName>
        <fullName evidence="1">Uncharacterized protein</fullName>
    </submittedName>
</protein>
<comment type="caution">
    <text evidence="1">The sequence shown here is derived from an EMBL/GenBank/DDBJ whole genome shotgun (WGS) entry which is preliminary data.</text>
</comment>
<dbReference type="EMBL" id="BJUU01000002">
    <property type="protein sequence ID" value="GEK79031.1"/>
    <property type="molecule type" value="Genomic_DNA"/>
</dbReference>
<reference evidence="1 2" key="1">
    <citation type="submission" date="2019-07" db="EMBL/GenBank/DDBJ databases">
        <title>Whole genome shotgun sequence of Agrococcus baldri NBRC 103055.</title>
        <authorList>
            <person name="Hosoyama A."/>
            <person name="Uohara A."/>
            <person name="Ohji S."/>
            <person name="Ichikawa N."/>
        </authorList>
    </citation>
    <scope>NUCLEOTIDE SEQUENCE [LARGE SCALE GENOMIC DNA]</scope>
    <source>
        <strain evidence="1 2">NBRC 103055</strain>
    </source>
</reference>